<dbReference type="SUPFAM" id="SSF48452">
    <property type="entry name" value="TPR-like"/>
    <property type="match status" value="1"/>
</dbReference>
<feature type="repeat" description="TPR" evidence="5">
    <location>
        <begin position="639"/>
        <end position="672"/>
    </location>
</feature>
<feature type="transmembrane region" description="Helical" evidence="6">
    <location>
        <begin position="140"/>
        <end position="159"/>
    </location>
</feature>
<organism evidence="8 9">
    <name type="scientific">Candidatus Nealsonbacteria bacterium RBG_13_37_56</name>
    <dbReference type="NCBI Taxonomy" id="1801661"/>
    <lineage>
        <taxon>Bacteria</taxon>
        <taxon>Candidatus Nealsoniibacteriota</taxon>
    </lineage>
</organism>
<evidence type="ECO:0000313" key="9">
    <source>
        <dbReference type="Proteomes" id="UP000178893"/>
    </source>
</evidence>
<keyword evidence="5" id="KW-0802">TPR repeat</keyword>
<reference evidence="8 9" key="1">
    <citation type="journal article" date="2016" name="Nat. Commun.">
        <title>Thousands of microbial genomes shed light on interconnected biogeochemical processes in an aquifer system.</title>
        <authorList>
            <person name="Anantharaman K."/>
            <person name="Brown C.T."/>
            <person name="Hug L.A."/>
            <person name="Sharon I."/>
            <person name="Castelle C.J."/>
            <person name="Probst A.J."/>
            <person name="Thomas B.C."/>
            <person name="Singh A."/>
            <person name="Wilkins M.J."/>
            <person name="Karaoz U."/>
            <person name="Brodie E.L."/>
            <person name="Williams K.H."/>
            <person name="Hubbard S.S."/>
            <person name="Banfield J.F."/>
        </authorList>
    </citation>
    <scope>NUCLEOTIDE SEQUENCE [LARGE SCALE GENOMIC DNA]</scope>
</reference>
<keyword evidence="3 6" id="KW-1133">Transmembrane helix</keyword>
<feature type="transmembrane region" description="Helical" evidence="6">
    <location>
        <begin position="30"/>
        <end position="50"/>
    </location>
</feature>
<dbReference type="AlphaFoldDB" id="A0A1G2DXP2"/>
<feature type="transmembrane region" description="Helical" evidence="6">
    <location>
        <begin position="487"/>
        <end position="505"/>
    </location>
</feature>
<feature type="transmembrane region" description="Helical" evidence="6">
    <location>
        <begin position="258"/>
        <end position="273"/>
    </location>
</feature>
<feature type="transmembrane region" description="Helical" evidence="6">
    <location>
        <begin position="389"/>
        <end position="414"/>
    </location>
</feature>
<comment type="caution">
    <text evidence="8">The sequence shown here is derived from an EMBL/GenBank/DDBJ whole genome shotgun (WGS) entry which is preliminary data.</text>
</comment>
<dbReference type="PROSITE" id="PS50005">
    <property type="entry name" value="TPR"/>
    <property type="match status" value="1"/>
</dbReference>
<dbReference type="InterPro" id="IPR019734">
    <property type="entry name" value="TPR_rpt"/>
</dbReference>
<accession>A0A1G2DXP2</accession>
<evidence type="ECO:0000256" key="5">
    <source>
        <dbReference type="PROSITE-ProRule" id="PRU00339"/>
    </source>
</evidence>
<feature type="transmembrane region" description="Helical" evidence="6">
    <location>
        <begin position="280"/>
        <end position="298"/>
    </location>
</feature>
<feature type="transmembrane region" description="Helical" evidence="6">
    <location>
        <begin position="102"/>
        <end position="125"/>
    </location>
</feature>
<feature type="transmembrane region" description="Helical" evidence="6">
    <location>
        <begin position="62"/>
        <end position="81"/>
    </location>
</feature>
<name>A0A1G2DXP2_9BACT</name>
<gene>
    <name evidence="8" type="ORF">A2V72_01065</name>
</gene>
<dbReference type="InterPro" id="IPR011990">
    <property type="entry name" value="TPR-like_helical_dom_sf"/>
</dbReference>
<keyword evidence="2 6" id="KW-0812">Transmembrane</keyword>
<dbReference type="PANTHER" id="PTHR37422:SF13">
    <property type="entry name" value="LIPOPOLYSACCHARIDE BIOSYNTHESIS PROTEIN PA4999-RELATED"/>
    <property type="match status" value="1"/>
</dbReference>
<evidence type="ECO:0000259" key="7">
    <source>
        <dbReference type="Pfam" id="PF04932"/>
    </source>
</evidence>
<comment type="subcellular location">
    <subcellularLocation>
        <location evidence="1">Membrane</location>
        <topology evidence="1">Multi-pass membrane protein</topology>
    </subcellularLocation>
</comment>
<dbReference type="Pfam" id="PF04932">
    <property type="entry name" value="Wzy_C"/>
    <property type="match status" value="1"/>
</dbReference>
<dbReference type="InterPro" id="IPR051533">
    <property type="entry name" value="WaaL-like"/>
</dbReference>
<evidence type="ECO:0000256" key="6">
    <source>
        <dbReference type="SAM" id="Phobius"/>
    </source>
</evidence>
<dbReference type="Gene3D" id="1.25.40.10">
    <property type="entry name" value="Tetratricopeptide repeat domain"/>
    <property type="match status" value="1"/>
</dbReference>
<proteinExistence type="predicted"/>
<evidence type="ECO:0000256" key="1">
    <source>
        <dbReference type="ARBA" id="ARBA00004141"/>
    </source>
</evidence>
<protein>
    <recommendedName>
        <fullName evidence="7">O-antigen ligase-related domain-containing protein</fullName>
    </recommendedName>
</protein>
<dbReference type="Proteomes" id="UP000178893">
    <property type="component" value="Unassembled WGS sequence"/>
</dbReference>
<keyword evidence="4 6" id="KW-0472">Membrane</keyword>
<evidence type="ECO:0000256" key="3">
    <source>
        <dbReference type="ARBA" id="ARBA00022989"/>
    </source>
</evidence>
<feature type="transmembrane region" description="Helical" evidence="6">
    <location>
        <begin position="204"/>
        <end position="224"/>
    </location>
</feature>
<feature type="transmembrane region" description="Helical" evidence="6">
    <location>
        <begin position="166"/>
        <end position="184"/>
    </location>
</feature>
<feature type="domain" description="O-antigen ligase-related" evidence="7">
    <location>
        <begin position="242"/>
        <end position="406"/>
    </location>
</feature>
<dbReference type="PANTHER" id="PTHR37422">
    <property type="entry name" value="TEICHURONIC ACID BIOSYNTHESIS PROTEIN TUAE"/>
    <property type="match status" value="1"/>
</dbReference>
<evidence type="ECO:0000256" key="2">
    <source>
        <dbReference type="ARBA" id="ARBA00022692"/>
    </source>
</evidence>
<evidence type="ECO:0000256" key="4">
    <source>
        <dbReference type="ARBA" id="ARBA00023136"/>
    </source>
</evidence>
<feature type="transmembrane region" description="Helical" evidence="6">
    <location>
        <begin position="449"/>
        <end position="466"/>
    </location>
</feature>
<dbReference type="GO" id="GO:0016020">
    <property type="term" value="C:membrane"/>
    <property type="evidence" value="ECO:0007669"/>
    <property type="project" value="UniProtKB-SubCell"/>
</dbReference>
<dbReference type="InterPro" id="IPR007016">
    <property type="entry name" value="O-antigen_ligase-rel_domated"/>
</dbReference>
<sequence>METKNKSSTSHQGVENHTNKLNTKKVLDKYLWIYLTGFFLILALPLLNLPPWFSPPDWGKTIVFRSIVAILLFIFICEILFQKQTNNTFGAIAPNVLDRKSNIFWPFWLLIALLGIFFLATLFSLDRSFSFWGNPYRSGGFLNFAFYIVFAILAFLILRKSDWQKIWTLSFIVAIPVCLIAIFQEFRILSRIFVPAPGGAWSTIGGSTFLAVYLLALSFLALTFIIKSIKNLDRKWLFYLPALLLFLFVILLTISRAAYLGFILAAIYFIFFYPKKMPRLKIIFGAILIFIIFSVFYLNNNYPLPRFIQENKIFQQIQPRLSISLFLNDPRFSVWRISARTIIENPIFGYGPENFSIAFDKYYNPKLPKMMPSSEISVPIGWYDRAHSFLFDISVTAGIPALIIYLGLFASIFWALQKIKHNSNTLICHGVQTAFIAYLTANFFSFDIFSTYLVSFLLIGFSLSLISKKEEVRPPLNSGGRTSIKAGIKYPIIALLFIGLCWFIWQYNIKPFQINTEINKALSEARIGQSERALRRMEEILPSDTFLNEYLRSNYVEIVNMYILRELKKAIILVPRGIEIMRSALEIRPTYNRYWMMLGNYYNILLKNYQTFYPEYVDAWKNEANKVFEKLEQLSPKRQEIFIGWSKIFFLTGDYQKAKEKIQKCIDLNPEYGACWWNLALINIKENNIEESKKNIETAQTKNYIIENDEELLLDLKKSYLSLENYEQHLEEICDINYKLRKTSPDNTNYKINALACYMKFGEYQEIKELIDDIAKNFSAYGRKAEEILLTIRQNLLALDNYQDYYQEICHVIINLTRIDEINPSYKIELVDCFIKIGNIKAAQEWATVIKAEWPEYTEQVNKLIRQAGL</sequence>
<evidence type="ECO:0000313" key="8">
    <source>
        <dbReference type="EMBL" id="OGZ18346.1"/>
    </source>
</evidence>
<dbReference type="EMBL" id="MHLW01000004">
    <property type="protein sequence ID" value="OGZ18346.1"/>
    <property type="molecule type" value="Genomic_DNA"/>
</dbReference>